<evidence type="ECO:0008006" key="3">
    <source>
        <dbReference type="Google" id="ProtNLM"/>
    </source>
</evidence>
<dbReference type="Proteomes" id="UP000252585">
    <property type="component" value="Unassembled WGS sequence"/>
</dbReference>
<sequence>MCFLLTFHILLIVKRINLLFMNRSGGGDDMADKEFELNDVVEMKKQHPCGENRWKIIRMGMDIRIKCEGCGHSVMLPRKRFEQKMKRVLVKAGA</sequence>
<proteinExistence type="predicted"/>
<evidence type="ECO:0000313" key="2">
    <source>
        <dbReference type="Proteomes" id="UP000252585"/>
    </source>
</evidence>
<dbReference type="PANTHER" id="PTHR38455:SF1">
    <property type="entry name" value="DUF951 DOMAIN-CONTAINING PROTEIN"/>
    <property type="match status" value="1"/>
</dbReference>
<organism evidence="1 2">
    <name type="scientific">Saliterribacillus persicus</name>
    <dbReference type="NCBI Taxonomy" id="930114"/>
    <lineage>
        <taxon>Bacteria</taxon>
        <taxon>Bacillati</taxon>
        <taxon>Bacillota</taxon>
        <taxon>Bacilli</taxon>
        <taxon>Bacillales</taxon>
        <taxon>Bacillaceae</taxon>
        <taxon>Saliterribacillus</taxon>
    </lineage>
</organism>
<evidence type="ECO:0000313" key="1">
    <source>
        <dbReference type="EMBL" id="RCW64561.1"/>
    </source>
</evidence>
<protein>
    <recommendedName>
        <fullName evidence="3">DUF951 domain-containing protein</fullName>
    </recommendedName>
</protein>
<reference evidence="1 2" key="1">
    <citation type="submission" date="2018-07" db="EMBL/GenBank/DDBJ databases">
        <title>Genomic Encyclopedia of Type Strains, Phase IV (KMG-IV): sequencing the most valuable type-strain genomes for metagenomic binning, comparative biology and taxonomic classification.</title>
        <authorList>
            <person name="Goeker M."/>
        </authorList>
    </citation>
    <scope>NUCLEOTIDE SEQUENCE [LARGE SCALE GENOMIC DNA]</scope>
    <source>
        <strain evidence="1 2">DSM 27696</strain>
    </source>
</reference>
<dbReference type="Pfam" id="PF06107">
    <property type="entry name" value="DUF951"/>
    <property type="match status" value="1"/>
</dbReference>
<gene>
    <name evidence="1" type="ORF">DFR57_11345</name>
</gene>
<comment type="caution">
    <text evidence="1">The sequence shown here is derived from an EMBL/GenBank/DDBJ whole genome shotgun (WGS) entry which is preliminary data.</text>
</comment>
<dbReference type="InterPro" id="IPR009296">
    <property type="entry name" value="DUF951"/>
</dbReference>
<dbReference type="AlphaFoldDB" id="A0A368X9C7"/>
<name>A0A368X9C7_9BACI</name>
<dbReference type="PANTHER" id="PTHR38455">
    <property type="entry name" value="HYPOTHETICAL CYTOSOLIC PROTEIN"/>
    <property type="match status" value="1"/>
</dbReference>
<keyword evidence="2" id="KW-1185">Reference proteome</keyword>
<dbReference type="EMBL" id="QPJJ01000013">
    <property type="protein sequence ID" value="RCW64561.1"/>
    <property type="molecule type" value="Genomic_DNA"/>
</dbReference>
<accession>A0A368X9C7</accession>